<reference evidence="6 7" key="1">
    <citation type="submission" date="2015-12" db="EMBL/GenBank/DDBJ databases">
        <title>Dictyostelia acquired genes for synthesis and detection of signals that induce cell-type specialization by lateral gene transfer from prokaryotes.</title>
        <authorList>
            <person name="Gloeckner G."/>
            <person name="Schaap P."/>
        </authorList>
    </citation>
    <scope>NUCLEOTIDE SEQUENCE [LARGE SCALE GENOMIC DNA]</scope>
    <source>
        <strain evidence="6 7">TK</strain>
    </source>
</reference>
<evidence type="ECO:0000256" key="1">
    <source>
        <dbReference type="ARBA" id="ARBA00022723"/>
    </source>
</evidence>
<comment type="caution">
    <text evidence="6">The sequence shown here is derived from an EMBL/GenBank/DDBJ whole genome shotgun (WGS) entry which is preliminary data.</text>
</comment>
<dbReference type="EMBL" id="LODT01000042">
    <property type="protein sequence ID" value="KYQ89190.1"/>
    <property type="molecule type" value="Genomic_DNA"/>
</dbReference>
<evidence type="ECO:0000313" key="6">
    <source>
        <dbReference type="EMBL" id="KYQ89190.1"/>
    </source>
</evidence>
<dbReference type="STRING" id="361077.A0A151Z5E6"/>
<organism evidence="6 7">
    <name type="scientific">Tieghemostelium lacteum</name>
    <name type="common">Slime mold</name>
    <name type="synonym">Dictyostelium lacteum</name>
    <dbReference type="NCBI Taxonomy" id="361077"/>
    <lineage>
        <taxon>Eukaryota</taxon>
        <taxon>Amoebozoa</taxon>
        <taxon>Evosea</taxon>
        <taxon>Eumycetozoa</taxon>
        <taxon>Dictyostelia</taxon>
        <taxon>Dictyosteliales</taxon>
        <taxon>Raperosteliaceae</taxon>
        <taxon>Tieghemostelium</taxon>
    </lineage>
</organism>
<dbReference type="PANTHER" id="PTHR10218">
    <property type="entry name" value="GTP-BINDING PROTEIN ALPHA SUBUNIT"/>
    <property type="match status" value="1"/>
</dbReference>
<dbReference type="GO" id="GO:0007188">
    <property type="term" value="P:adenylate cyclase-modulating G protein-coupled receptor signaling pathway"/>
    <property type="evidence" value="ECO:0007669"/>
    <property type="project" value="TreeGrafter"/>
</dbReference>
<protein>
    <submittedName>
        <fullName evidence="6">G-protein subunit alpha 11</fullName>
    </submittedName>
</protein>
<name>A0A151Z5E6_TIELA</name>
<dbReference type="PROSITE" id="PS51882">
    <property type="entry name" value="G_ALPHA"/>
    <property type="match status" value="1"/>
</dbReference>
<dbReference type="GO" id="GO:0046872">
    <property type="term" value="F:metal ion binding"/>
    <property type="evidence" value="ECO:0007669"/>
    <property type="project" value="UniProtKB-KW"/>
</dbReference>
<dbReference type="SMART" id="SM00275">
    <property type="entry name" value="G_alpha"/>
    <property type="match status" value="1"/>
</dbReference>
<keyword evidence="4" id="KW-0807">Transducer</keyword>
<dbReference type="SUPFAM" id="SSF47895">
    <property type="entry name" value="Transducin (alpha subunit), insertion domain"/>
    <property type="match status" value="1"/>
</dbReference>
<dbReference type="GO" id="GO:0001664">
    <property type="term" value="F:G protein-coupled receptor binding"/>
    <property type="evidence" value="ECO:0007669"/>
    <property type="project" value="TreeGrafter"/>
</dbReference>
<dbReference type="PRINTS" id="PR00318">
    <property type="entry name" value="GPROTEINA"/>
</dbReference>
<evidence type="ECO:0000256" key="3">
    <source>
        <dbReference type="ARBA" id="ARBA00023134"/>
    </source>
</evidence>
<feature type="binding site" evidence="5">
    <location>
        <begin position="199"/>
        <end position="203"/>
    </location>
    <ligand>
        <name>GTP</name>
        <dbReference type="ChEBI" id="CHEBI:37565"/>
    </ligand>
</feature>
<gene>
    <name evidence="6" type="ORF">DLAC_10434</name>
</gene>
<dbReference type="OrthoDB" id="5817230at2759"/>
<dbReference type="Gene3D" id="1.10.400.10">
    <property type="entry name" value="GI Alpha 1, domain 2-like"/>
    <property type="match status" value="1"/>
</dbReference>
<dbReference type="GO" id="GO:0003924">
    <property type="term" value="F:GTPase activity"/>
    <property type="evidence" value="ECO:0007669"/>
    <property type="project" value="InterPro"/>
</dbReference>
<proteinExistence type="predicted"/>
<dbReference type="Proteomes" id="UP000076078">
    <property type="component" value="Unassembled WGS sequence"/>
</dbReference>
<dbReference type="Gene3D" id="3.40.50.300">
    <property type="entry name" value="P-loop containing nucleotide triphosphate hydrolases"/>
    <property type="match status" value="1"/>
</dbReference>
<dbReference type="GO" id="GO:0005834">
    <property type="term" value="C:heterotrimeric G-protein complex"/>
    <property type="evidence" value="ECO:0007669"/>
    <property type="project" value="TreeGrafter"/>
</dbReference>
<dbReference type="PANTHER" id="PTHR10218:SF248">
    <property type="entry name" value="GUANINE NUCLEOTIDE-BINDING PROTEIN-LIKE ALPHA-11 SUBUNIT"/>
    <property type="match status" value="1"/>
</dbReference>
<dbReference type="AlphaFoldDB" id="A0A151Z5E6"/>
<dbReference type="InterPro" id="IPR001019">
    <property type="entry name" value="Gprotein_alpha_su"/>
</dbReference>
<dbReference type="InParanoid" id="A0A151Z5E6"/>
<sequence length="349" mass="41291">MGSNYSALNHWSIERSILKDKKTKYVQNCNTILIFGSENSSKNKFISLAKFLFPLENDHKETKYTTQLIVNHLHNSVKEIIVFIQHTWHQLYSTDKGEEAWYQLKSVDYNNFDLRKLKEISKYVNDLYQDSSFKEYYFSENFVKKEKNSIYLIENCQRISSSVYIPSPEDIIKSQINLNLNCTTDTNIRCGKINYNLVDTCGQKNQINKWIHQFESAELLLFFISLSDYDQSPDRPSANCSNKLQECLNTFDEVVNNKYFQDRPVLLLVDCKETFGETLLSKPLVNYFPDFNKKNELNDARSFLIQQFREKDQFNRKNKRLFIHSVNTSDHNQVIEFFSYFKIITNEIN</sequence>
<dbReference type="GO" id="GO:0031683">
    <property type="term" value="F:G-protein beta/gamma-subunit complex binding"/>
    <property type="evidence" value="ECO:0007669"/>
    <property type="project" value="InterPro"/>
</dbReference>
<evidence type="ECO:0000256" key="4">
    <source>
        <dbReference type="ARBA" id="ARBA00023224"/>
    </source>
</evidence>
<keyword evidence="1" id="KW-0479">Metal-binding</keyword>
<accession>A0A151Z5E6</accession>
<dbReference type="Pfam" id="PF00503">
    <property type="entry name" value="G-alpha"/>
    <property type="match status" value="1"/>
</dbReference>
<dbReference type="FunFam" id="3.40.50.300:FF:000692">
    <property type="entry name" value="Guanine nucleotide-binding protein subunit alpha"/>
    <property type="match status" value="1"/>
</dbReference>
<dbReference type="GO" id="GO:0005737">
    <property type="term" value="C:cytoplasm"/>
    <property type="evidence" value="ECO:0007669"/>
    <property type="project" value="TreeGrafter"/>
</dbReference>
<keyword evidence="3 5" id="KW-0342">GTP-binding</keyword>
<keyword evidence="7" id="KW-1185">Reference proteome</keyword>
<dbReference type="InterPro" id="IPR011025">
    <property type="entry name" value="GproteinA_insert"/>
</dbReference>
<dbReference type="FunCoup" id="A0A151Z5E6">
    <property type="interactions" value="410"/>
</dbReference>
<evidence type="ECO:0000313" key="7">
    <source>
        <dbReference type="Proteomes" id="UP000076078"/>
    </source>
</evidence>
<keyword evidence="2 5" id="KW-0547">Nucleotide-binding</keyword>
<evidence type="ECO:0000256" key="2">
    <source>
        <dbReference type="ARBA" id="ARBA00022741"/>
    </source>
</evidence>
<dbReference type="InterPro" id="IPR027417">
    <property type="entry name" value="P-loop_NTPase"/>
</dbReference>
<dbReference type="SUPFAM" id="SSF52540">
    <property type="entry name" value="P-loop containing nucleoside triphosphate hydrolases"/>
    <property type="match status" value="1"/>
</dbReference>
<evidence type="ECO:0000256" key="5">
    <source>
        <dbReference type="PIRSR" id="PIRSR601019-1"/>
    </source>
</evidence>
<dbReference type="GO" id="GO:0005525">
    <property type="term" value="F:GTP binding"/>
    <property type="evidence" value="ECO:0007669"/>
    <property type="project" value="UniProtKB-KW"/>
</dbReference>
<dbReference type="OMA" id="ENCKRMS"/>